<comment type="function">
    <text evidence="11">Component of the general transcription and DNA repair factor IIH (TFIIH) core complex, which is involved in general and transcription-coupled nucleotide excision repair (NER) of damaged DNA and, when complexed to CAK, in RNA transcription by RNA polymerase II. In NER, TFIIH acts by opening DNA around the lesion to allow the excision of the damaged oligonucleotide and its replacement by a new DNA fragment. In transcription, TFIIH has an essential role in transcription initiation. When the pre-initiation complex (PIC) has been established, TFIIH is required for promoter opening and promoter escape. Phosphorylation of the C-terminal tail (CTD) of the largest subunit of RNA polymerase II by the kinase module CAK controls the initiation of transcription.</text>
</comment>
<keyword evidence="3 11" id="KW-0479">Metal-binding</keyword>
<dbReference type="Pfam" id="PF03850">
    <property type="entry name" value="Tfb4"/>
    <property type="match status" value="1"/>
</dbReference>
<keyword evidence="4 11" id="KW-0227">DNA damage</keyword>
<dbReference type="GO" id="GO:0005675">
    <property type="term" value="C:transcription factor TFIIH holo complex"/>
    <property type="evidence" value="ECO:0007669"/>
    <property type="project" value="UniProtKB-UniRule"/>
</dbReference>
<keyword evidence="8 11" id="KW-0804">Transcription</keyword>
<evidence type="ECO:0000256" key="2">
    <source>
        <dbReference type="ARBA" id="ARBA00005273"/>
    </source>
</evidence>
<evidence type="ECO:0000256" key="8">
    <source>
        <dbReference type="ARBA" id="ARBA00023163"/>
    </source>
</evidence>
<evidence type="ECO:0000256" key="4">
    <source>
        <dbReference type="ARBA" id="ARBA00022763"/>
    </source>
</evidence>
<gene>
    <name evidence="12" type="ORF">CLODIP_2_CD09188</name>
</gene>
<dbReference type="AlphaFoldDB" id="A0A8S1DX15"/>
<comment type="caution">
    <text evidence="12">The sequence shown here is derived from an EMBL/GenBank/DDBJ whole genome shotgun (WGS) entry which is preliminary data.</text>
</comment>
<dbReference type="GO" id="GO:0006355">
    <property type="term" value="P:regulation of DNA-templated transcription"/>
    <property type="evidence" value="ECO:0007669"/>
    <property type="project" value="InterPro"/>
</dbReference>
<dbReference type="Proteomes" id="UP000494165">
    <property type="component" value="Unassembled WGS sequence"/>
</dbReference>
<dbReference type="GO" id="GO:0006289">
    <property type="term" value="P:nucleotide-excision repair"/>
    <property type="evidence" value="ECO:0007669"/>
    <property type="project" value="UniProtKB-UniRule"/>
</dbReference>
<evidence type="ECO:0000256" key="10">
    <source>
        <dbReference type="ARBA" id="ARBA00023242"/>
    </source>
</evidence>
<dbReference type="InterPro" id="IPR004600">
    <property type="entry name" value="TFIIH_Tfb4/GTF2H3"/>
</dbReference>
<evidence type="ECO:0000256" key="1">
    <source>
        <dbReference type="ARBA" id="ARBA00004123"/>
    </source>
</evidence>
<comment type="subcellular location">
    <subcellularLocation>
        <location evidence="1 11">Nucleus</location>
    </subcellularLocation>
</comment>
<keyword evidence="13" id="KW-1185">Reference proteome</keyword>
<dbReference type="PANTHER" id="PTHR12831">
    <property type="entry name" value="TRANSCRIPTION INITIATION FACTOR IIH TFIIH , POLYPEPTIDE 3-RELATED"/>
    <property type="match status" value="1"/>
</dbReference>
<evidence type="ECO:0000256" key="5">
    <source>
        <dbReference type="ARBA" id="ARBA00022771"/>
    </source>
</evidence>
<keyword evidence="9 11" id="KW-0234">DNA repair</keyword>
<evidence type="ECO:0000313" key="12">
    <source>
        <dbReference type="EMBL" id="CAB3385112.1"/>
    </source>
</evidence>
<accession>A0A8S1DX15</accession>
<evidence type="ECO:0000256" key="11">
    <source>
        <dbReference type="RuleBase" id="RU368090"/>
    </source>
</evidence>
<sequence>MDTSEDLTESSLLVVVLDVGLSRATTLRNDPALAGQVLEAVIAFSNAHMMMRLKNLLALVACDTETTEWIYPESKADMSDLRQQDGQHELFNELERTVRRKIAQLLKRSAGSNSKGESMLSGALGRALCYVHRMQQEERQLNARVLVVTANGQSVSQYMNFMNVFFTAQKQNVLIDVCCLGPESSLLQQGCDITGGQYFRPPQPQGLLQYLLWVFLPEPLLRNKLALPPRVKVDYRAACFCHRELVDIGFVCSVCLSIVCKFSPICTTCHTLFKTPGTLPIKPKRKKAKLV</sequence>
<comment type="subunit">
    <text evidence="11">Part of a TFIID-containing RNA polymerase II pre-initiation complex that is composed of TBP and at least GTF2A1, GTF2A2, GTF2E1, GTF2E2, GTF2F1, GTF2H2, GTF2H3, GTF2H4, GTF2H5, GTF2B, TCEA1, ERCC2, ERCC3, TAF1, TAF2, TAF3, TAF4, TAF5, TAF6, TAF7, TAF8, TAF9, TAF10, TAF11, TAF12 and TAF13. Component of the 7-subunit TFIIH core complex composed of XPB/ERCC3, XPD/ERCC2, GTF2H1, GTF2H2, GTF2H3, GTF2H4 and GTF2H5, which is active in NER. The core complex associates with the 3-subunit CDK-activating kinase (CAK) module composed of CCNH/cyclin H, CDK7 and MNAT1 to form the 10-subunit holoenzyme (holo-TFIIH) active in transcription. Interacts with RARA; the interaction requires prior phosphorylation of RARA on 'Ser-369' which then enhances interaction of RARA with CDK7.</text>
</comment>
<dbReference type="GO" id="GO:0000439">
    <property type="term" value="C:transcription factor TFIIH core complex"/>
    <property type="evidence" value="ECO:0007669"/>
    <property type="project" value="UniProtKB-UniRule"/>
</dbReference>
<proteinExistence type="inferred from homology"/>
<keyword evidence="7 11" id="KW-0805">Transcription regulation</keyword>
<evidence type="ECO:0000256" key="9">
    <source>
        <dbReference type="ARBA" id="ARBA00023204"/>
    </source>
</evidence>
<evidence type="ECO:0000313" key="13">
    <source>
        <dbReference type="Proteomes" id="UP000494165"/>
    </source>
</evidence>
<protein>
    <recommendedName>
        <fullName evidence="11">General transcription factor IIH subunit 3</fullName>
    </recommendedName>
    <alternativeName>
        <fullName evidence="11">General transcription factor IIH polypeptide 3</fullName>
    </alternativeName>
</protein>
<keyword evidence="10 11" id="KW-0539">Nucleus</keyword>
<dbReference type="GO" id="GO:0008270">
    <property type="term" value="F:zinc ion binding"/>
    <property type="evidence" value="ECO:0007669"/>
    <property type="project" value="UniProtKB-KW"/>
</dbReference>
<dbReference type="Gene3D" id="3.40.50.410">
    <property type="entry name" value="von Willebrand factor, type A domain"/>
    <property type="match status" value="1"/>
</dbReference>
<evidence type="ECO:0000256" key="6">
    <source>
        <dbReference type="ARBA" id="ARBA00022833"/>
    </source>
</evidence>
<name>A0A8S1DX15_9INSE</name>
<dbReference type="EMBL" id="CADEPI010000394">
    <property type="protein sequence ID" value="CAB3385112.1"/>
    <property type="molecule type" value="Genomic_DNA"/>
</dbReference>
<evidence type="ECO:0000256" key="3">
    <source>
        <dbReference type="ARBA" id="ARBA00022723"/>
    </source>
</evidence>
<dbReference type="InterPro" id="IPR036465">
    <property type="entry name" value="vWFA_dom_sf"/>
</dbReference>
<keyword evidence="6 11" id="KW-0862">Zinc</keyword>
<comment type="similarity">
    <text evidence="2 11">Belongs to the TFB4 family.</text>
</comment>
<dbReference type="SUPFAM" id="SSF53300">
    <property type="entry name" value="vWA-like"/>
    <property type="match status" value="1"/>
</dbReference>
<evidence type="ECO:0000256" key="7">
    <source>
        <dbReference type="ARBA" id="ARBA00023015"/>
    </source>
</evidence>
<reference evidence="12 13" key="1">
    <citation type="submission" date="2020-04" db="EMBL/GenBank/DDBJ databases">
        <authorList>
            <person name="Alioto T."/>
            <person name="Alioto T."/>
            <person name="Gomez Garrido J."/>
        </authorList>
    </citation>
    <scope>NUCLEOTIDE SEQUENCE [LARGE SCALE GENOMIC DNA]</scope>
</reference>
<keyword evidence="5 11" id="KW-0863">Zinc-finger</keyword>
<organism evidence="12 13">
    <name type="scientific">Cloeon dipterum</name>
    <dbReference type="NCBI Taxonomy" id="197152"/>
    <lineage>
        <taxon>Eukaryota</taxon>
        <taxon>Metazoa</taxon>
        <taxon>Ecdysozoa</taxon>
        <taxon>Arthropoda</taxon>
        <taxon>Hexapoda</taxon>
        <taxon>Insecta</taxon>
        <taxon>Pterygota</taxon>
        <taxon>Palaeoptera</taxon>
        <taxon>Ephemeroptera</taxon>
        <taxon>Pisciforma</taxon>
        <taxon>Baetidae</taxon>
        <taxon>Cloeon</taxon>
    </lineage>
</organism>
<dbReference type="PANTHER" id="PTHR12831:SF0">
    <property type="entry name" value="GENERAL TRANSCRIPTION FACTOR IIH SUBUNIT 3"/>
    <property type="match status" value="1"/>
</dbReference>
<dbReference type="OrthoDB" id="17307at2759"/>